<dbReference type="NCBIfam" id="NF011202">
    <property type="entry name" value="PRK14608.1"/>
    <property type="match status" value="1"/>
</dbReference>
<evidence type="ECO:0000256" key="7">
    <source>
        <dbReference type="ARBA" id="ARBA00022840"/>
    </source>
</evidence>
<dbReference type="Pfam" id="PF00288">
    <property type="entry name" value="GHMP_kinases_N"/>
    <property type="match status" value="1"/>
</dbReference>
<dbReference type="EMBL" id="FZQA01000001">
    <property type="protein sequence ID" value="SNT67654.1"/>
    <property type="molecule type" value="Genomic_DNA"/>
</dbReference>
<dbReference type="Gene3D" id="3.30.70.890">
    <property type="entry name" value="GHMP kinase, C-terminal domain"/>
    <property type="match status" value="1"/>
</dbReference>
<organism evidence="13 14">
    <name type="scientific">Amphiplicatus metriothermophilus</name>
    <dbReference type="NCBI Taxonomy" id="1519374"/>
    <lineage>
        <taxon>Bacteria</taxon>
        <taxon>Pseudomonadati</taxon>
        <taxon>Pseudomonadota</taxon>
        <taxon>Alphaproteobacteria</taxon>
        <taxon>Parvularculales</taxon>
        <taxon>Parvularculaceae</taxon>
        <taxon>Amphiplicatus</taxon>
    </lineage>
</organism>
<gene>
    <name evidence="10" type="primary">ispE</name>
    <name evidence="13" type="ORF">SAMN06297382_0146</name>
</gene>
<comment type="similarity">
    <text evidence="1 10">Belongs to the GHMP kinase family. IspE subfamily.</text>
</comment>
<dbReference type="Gene3D" id="3.30.230.10">
    <property type="match status" value="1"/>
</dbReference>
<evidence type="ECO:0000256" key="8">
    <source>
        <dbReference type="ARBA" id="ARBA00023229"/>
    </source>
</evidence>
<dbReference type="InterPro" id="IPR013750">
    <property type="entry name" value="GHMP_kinase_C_dom"/>
</dbReference>
<dbReference type="Proteomes" id="UP000198346">
    <property type="component" value="Unassembled WGS sequence"/>
</dbReference>
<name>A0A239PKS3_9PROT</name>
<dbReference type="GO" id="GO:0019288">
    <property type="term" value="P:isopentenyl diphosphate biosynthetic process, methylerythritol 4-phosphate pathway"/>
    <property type="evidence" value="ECO:0007669"/>
    <property type="project" value="UniProtKB-UniRule"/>
</dbReference>
<evidence type="ECO:0000256" key="4">
    <source>
        <dbReference type="ARBA" id="ARBA00022679"/>
    </source>
</evidence>
<dbReference type="InterPro" id="IPR014721">
    <property type="entry name" value="Ribsml_uS5_D2-typ_fold_subgr"/>
</dbReference>
<dbReference type="EC" id="2.7.1.148" evidence="2 10"/>
<evidence type="ECO:0000256" key="5">
    <source>
        <dbReference type="ARBA" id="ARBA00022741"/>
    </source>
</evidence>
<dbReference type="InterPro" id="IPR020568">
    <property type="entry name" value="Ribosomal_Su5_D2-typ_SF"/>
</dbReference>
<evidence type="ECO:0000259" key="11">
    <source>
        <dbReference type="Pfam" id="PF00288"/>
    </source>
</evidence>
<dbReference type="SUPFAM" id="SSF55060">
    <property type="entry name" value="GHMP Kinase, C-terminal domain"/>
    <property type="match status" value="1"/>
</dbReference>
<dbReference type="InterPro" id="IPR036554">
    <property type="entry name" value="GHMP_kinase_C_sf"/>
</dbReference>
<dbReference type="OrthoDB" id="9809438at2"/>
<dbReference type="PANTHER" id="PTHR43527:SF2">
    <property type="entry name" value="4-DIPHOSPHOCYTIDYL-2-C-METHYL-D-ERYTHRITOL KINASE, CHLOROPLASTIC"/>
    <property type="match status" value="1"/>
</dbReference>
<dbReference type="PANTHER" id="PTHR43527">
    <property type="entry name" value="4-DIPHOSPHOCYTIDYL-2-C-METHYL-D-ERYTHRITOL KINASE, CHLOROPLASTIC"/>
    <property type="match status" value="1"/>
</dbReference>
<evidence type="ECO:0000256" key="1">
    <source>
        <dbReference type="ARBA" id="ARBA00009684"/>
    </source>
</evidence>
<keyword evidence="14" id="KW-1185">Reference proteome</keyword>
<dbReference type="GO" id="GO:0005524">
    <property type="term" value="F:ATP binding"/>
    <property type="evidence" value="ECO:0007669"/>
    <property type="project" value="UniProtKB-UniRule"/>
</dbReference>
<evidence type="ECO:0000259" key="12">
    <source>
        <dbReference type="Pfam" id="PF08544"/>
    </source>
</evidence>
<dbReference type="InterPro" id="IPR006204">
    <property type="entry name" value="GHMP_kinase_N_dom"/>
</dbReference>
<comment type="function">
    <text evidence="10">Catalyzes the phosphorylation of the position 2 hydroxy group of 4-diphosphocytidyl-2C-methyl-D-erythritol.</text>
</comment>
<comment type="pathway">
    <text evidence="10">Isoprenoid biosynthesis; isopentenyl diphosphate biosynthesis via DXP pathway; isopentenyl diphosphate from 1-deoxy-D-xylulose 5-phosphate: step 3/6.</text>
</comment>
<feature type="binding site" evidence="10">
    <location>
        <begin position="96"/>
        <end position="106"/>
    </location>
    <ligand>
        <name>ATP</name>
        <dbReference type="ChEBI" id="CHEBI:30616"/>
    </ligand>
</feature>
<proteinExistence type="inferred from homology"/>
<feature type="active site" evidence="10">
    <location>
        <position position="9"/>
    </location>
</feature>
<dbReference type="NCBIfam" id="TIGR00154">
    <property type="entry name" value="ispE"/>
    <property type="match status" value="1"/>
</dbReference>
<comment type="catalytic activity">
    <reaction evidence="10">
        <text>4-CDP-2-C-methyl-D-erythritol + ATP = 4-CDP-2-C-methyl-D-erythritol 2-phosphate + ADP + H(+)</text>
        <dbReference type="Rhea" id="RHEA:18437"/>
        <dbReference type="ChEBI" id="CHEBI:15378"/>
        <dbReference type="ChEBI" id="CHEBI:30616"/>
        <dbReference type="ChEBI" id="CHEBI:57823"/>
        <dbReference type="ChEBI" id="CHEBI:57919"/>
        <dbReference type="ChEBI" id="CHEBI:456216"/>
        <dbReference type="EC" id="2.7.1.148"/>
    </reaction>
</comment>
<feature type="active site" evidence="10">
    <location>
        <position position="138"/>
    </location>
</feature>
<dbReference type="RefSeq" id="WP_089411410.1">
    <property type="nucleotide sequence ID" value="NZ_FZQA01000001.1"/>
</dbReference>
<accession>A0A239PKS3</accession>
<dbReference type="GO" id="GO:0050515">
    <property type="term" value="F:4-(cytidine 5'-diphospho)-2-C-methyl-D-erythritol kinase activity"/>
    <property type="evidence" value="ECO:0007669"/>
    <property type="project" value="UniProtKB-UniRule"/>
</dbReference>
<protein>
    <recommendedName>
        <fullName evidence="3 10">4-diphosphocytidyl-2-C-methyl-D-erythritol kinase</fullName>
        <shortName evidence="10">CMK</shortName>
        <ecNumber evidence="2 10">2.7.1.148</ecNumber>
    </recommendedName>
    <alternativeName>
        <fullName evidence="9 10">4-(cytidine-5'-diphospho)-2-C-methyl-D-erythritol kinase</fullName>
    </alternativeName>
</protein>
<evidence type="ECO:0000256" key="6">
    <source>
        <dbReference type="ARBA" id="ARBA00022777"/>
    </source>
</evidence>
<keyword evidence="6 10" id="KW-0418">Kinase</keyword>
<evidence type="ECO:0000256" key="2">
    <source>
        <dbReference type="ARBA" id="ARBA00012052"/>
    </source>
</evidence>
<keyword evidence="4 10" id="KW-0808">Transferase</keyword>
<dbReference type="GO" id="GO:0016114">
    <property type="term" value="P:terpenoid biosynthetic process"/>
    <property type="evidence" value="ECO:0007669"/>
    <property type="project" value="UniProtKB-UniRule"/>
</dbReference>
<evidence type="ECO:0000313" key="14">
    <source>
        <dbReference type="Proteomes" id="UP000198346"/>
    </source>
</evidence>
<sequence length="305" mass="31424">MIREIAPAKINLHLHVGPARADGLHAVESLFVFACAGDVVAAEPADDLSLAVEGPFGAALARFPVESNLVWRAAEALRAAAGVRAGAALRLEKNLPLAAGIGGGSADAAAALRALVRLWRLDMPDDALARLAFRLGADVPACLAARPVYVGGAGEKLDRGPRLPPLWICLANPGVETPTGPVFRAFDAANPAPPSPRRLRPAAFAGYEALRAYVAASRNDLEPHAVARAPVIAAARDFLAARPGALCARMSGSGATVFALFASGEAAARAARAASGRGWWALAAALARRWQTPSLCAMAFGQAGE</sequence>
<dbReference type="SUPFAM" id="SSF54211">
    <property type="entry name" value="Ribosomal protein S5 domain 2-like"/>
    <property type="match status" value="1"/>
</dbReference>
<dbReference type="UniPathway" id="UPA00056">
    <property type="reaction ID" value="UER00094"/>
</dbReference>
<evidence type="ECO:0000256" key="9">
    <source>
        <dbReference type="ARBA" id="ARBA00032554"/>
    </source>
</evidence>
<feature type="domain" description="GHMP kinase N-terminal" evidence="11">
    <location>
        <begin position="68"/>
        <end position="144"/>
    </location>
</feature>
<keyword evidence="7 10" id="KW-0067">ATP-binding</keyword>
<dbReference type="HAMAP" id="MF_00061">
    <property type="entry name" value="IspE"/>
    <property type="match status" value="1"/>
</dbReference>
<dbReference type="InterPro" id="IPR004424">
    <property type="entry name" value="IspE"/>
</dbReference>
<feature type="domain" description="GHMP kinase C-terminal" evidence="12">
    <location>
        <begin position="217"/>
        <end position="274"/>
    </location>
</feature>
<evidence type="ECO:0000313" key="13">
    <source>
        <dbReference type="EMBL" id="SNT67654.1"/>
    </source>
</evidence>
<keyword evidence="8 10" id="KW-0414">Isoprene biosynthesis</keyword>
<dbReference type="PIRSF" id="PIRSF010376">
    <property type="entry name" value="IspE"/>
    <property type="match status" value="1"/>
</dbReference>
<dbReference type="AlphaFoldDB" id="A0A239PKS3"/>
<dbReference type="Pfam" id="PF08544">
    <property type="entry name" value="GHMP_kinases_C"/>
    <property type="match status" value="1"/>
</dbReference>
<keyword evidence="5 10" id="KW-0547">Nucleotide-binding</keyword>
<evidence type="ECO:0000256" key="3">
    <source>
        <dbReference type="ARBA" id="ARBA00017473"/>
    </source>
</evidence>
<reference evidence="13 14" key="1">
    <citation type="submission" date="2017-07" db="EMBL/GenBank/DDBJ databases">
        <authorList>
            <person name="Sun Z.S."/>
            <person name="Albrecht U."/>
            <person name="Echele G."/>
            <person name="Lee C.C."/>
        </authorList>
    </citation>
    <scope>NUCLEOTIDE SEQUENCE [LARGE SCALE GENOMIC DNA]</scope>
    <source>
        <strain evidence="13 14">CGMCC 1.12710</strain>
    </source>
</reference>
<evidence type="ECO:0000256" key="10">
    <source>
        <dbReference type="HAMAP-Rule" id="MF_00061"/>
    </source>
</evidence>